<dbReference type="eggNOG" id="COG1359">
    <property type="taxonomic scope" value="Bacteria"/>
</dbReference>
<gene>
    <name evidence="2" type="ORF">BN990_02897</name>
</gene>
<keyword evidence="2" id="KW-0503">Monooxygenase</keyword>
<dbReference type="Pfam" id="PF03992">
    <property type="entry name" value="ABM"/>
    <property type="match status" value="1"/>
</dbReference>
<dbReference type="InterPro" id="IPR007138">
    <property type="entry name" value="ABM_dom"/>
</dbReference>
<protein>
    <submittedName>
        <fullName evidence="2">Antibiotic biosynthesis monooxygenase</fullName>
    </submittedName>
</protein>
<accession>A0A024QEB4</accession>
<reference evidence="3" key="2">
    <citation type="submission" date="2014-05" db="EMBL/GenBank/DDBJ databases">
        <title>Draft genome sequence of Virgibacillus massiliensis Vm-5.</title>
        <authorList>
            <person name="Khelaifia S."/>
            <person name="Croce O."/>
            <person name="Lagier J.C."/>
            <person name="Raoult D."/>
        </authorList>
    </citation>
    <scope>NUCLEOTIDE SEQUENCE [LARGE SCALE GENOMIC DNA]</scope>
    <source>
        <strain evidence="3">Vm-5</strain>
    </source>
</reference>
<dbReference type="EMBL" id="CCDP010000002">
    <property type="protein sequence ID" value="CDQ40572.1"/>
    <property type="molecule type" value="Genomic_DNA"/>
</dbReference>
<dbReference type="GO" id="GO:0004497">
    <property type="term" value="F:monooxygenase activity"/>
    <property type="evidence" value="ECO:0007669"/>
    <property type="project" value="UniProtKB-KW"/>
</dbReference>
<dbReference type="Gene3D" id="3.30.70.100">
    <property type="match status" value="1"/>
</dbReference>
<reference evidence="2 3" key="1">
    <citation type="submission" date="2014-03" db="EMBL/GenBank/DDBJ databases">
        <authorList>
            <person name="Urmite Genomes U."/>
        </authorList>
    </citation>
    <scope>NUCLEOTIDE SEQUENCE [LARGE SCALE GENOMIC DNA]</scope>
    <source>
        <strain evidence="2 3">Vm-5</strain>
    </source>
</reference>
<dbReference type="PROSITE" id="PS51725">
    <property type="entry name" value="ABM"/>
    <property type="match status" value="1"/>
</dbReference>
<proteinExistence type="predicted"/>
<organism evidence="2 3">
    <name type="scientific">Virgibacillus massiliensis</name>
    <dbReference type="NCBI Taxonomy" id="1462526"/>
    <lineage>
        <taxon>Bacteria</taxon>
        <taxon>Bacillati</taxon>
        <taxon>Bacillota</taxon>
        <taxon>Bacilli</taxon>
        <taxon>Bacillales</taxon>
        <taxon>Bacillaceae</taxon>
        <taxon>Virgibacillus</taxon>
    </lineage>
</organism>
<keyword evidence="3" id="KW-1185">Reference proteome</keyword>
<dbReference type="Proteomes" id="UP000028875">
    <property type="component" value="Unassembled WGS sequence"/>
</dbReference>
<feature type="domain" description="ABM" evidence="1">
    <location>
        <begin position="5"/>
        <end position="94"/>
    </location>
</feature>
<comment type="caution">
    <text evidence="2">The sequence shown here is derived from an EMBL/GenBank/DDBJ whole genome shotgun (WGS) entry which is preliminary data.</text>
</comment>
<sequence length="102" mass="11531">MLSEFGLINKFTAVAGKREVLAEYFIDAASTMKELNECILYEVGLSEENTEDIYVYEVWINNKAHRTSLSMGATQKLIQNAKPYIHEIERITTFKPVGGKGI</sequence>
<name>A0A024QEB4_9BACI</name>
<evidence type="ECO:0000259" key="1">
    <source>
        <dbReference type="PROSITE" id="PS51725"/>
    </source>
</evidence>
<dbReference type="SUPFAM" id="SSF54909">
    <property type="entry name" value="Dimeric alpha+beta barrel"/>
    <property type="match status" value="1"/>
</dbReference>
<evidence type="ECO:0000313" key="2">
    <source>
        <dbReference type="EMBL" id="CDQ40572.1"/>
    </source>
</evidence>
<dbReference type="RefSeq" id="WP_081674835.1">
    <property type="nucleotide sequence ID" value="NZ_BNER01000011.1"/>
</dbReference>
<evidence type="ECO:0000313" key="3">
    <source>
        <dbReference type="Proteomes" id="UP000028875"/>
    </source>
</evidence>
<dbReference type="AlphaFoldDB" id="A0A024QEB4"/>
<keyword evidence="2" id="KW-0560">Oxidoreductase</keyword>
<dbReference type="InterPro" id="IPR011008">
    <property type="entry name" value="Dimeric_a/b-barrel"/>
</dbReference>
<dbReference type="STRING" id="1462526.BN990_02897"/>